<dbReference type="eggNOG" id="KOG2862">
    <property type="taxonomic scope" value="Eukaryota"/>
</dbReference>
<dbReference type="EMBL" id="BABT02000261">
    <property type="protein sequence ID" value="GAB00052.1"/>
    <property type="molecule type" value="Genomic_DNA"/>
</dbReference>
<evidence type="ECO:0000256" key="2">
    <source>
        <dbReference type="ARBA" id="ARBA00009236"/>
    </source>
</evidence>
<keyword evidence="8" id="KW-0472">Membrane</keyword>
<proteinExistence type="inferred from homology"/>
<dbReference type="FunFam" id="3.90.1150.10:FF:000049">
    <property type="entry name" value="Alanine-glyoxylate aminotransferase 1"/>
    <property type="match status" value="1"/>
</dbReference>
<organism evidence="10 11">
    <name type="scientific">Mixia osmundae (strain CBS 9802 / IAM 14324 / JCM 22182 / KY 12970)</name>
    <dbReference type="NCBI Taxonomy" id="764103"/>
    <lineage>
        <taxon>Eukaryota</taxon>
        <taxon>Fungi</taxon>
        <taxon>Dikarya</taxon>
        <taxon>Basidiomycota</taxon>
        <taxon>Pucciniomycotina</taxon>
        <taxon>Mixiomycetes</taxon>
        <taxon>Mixiales</taxon>
        <taxon>Mixiaceae</taxon>
        <taxon>Mixia</taxon>
    </lineage>
</organism>
<comment type="cofactor">
    <cofactor evidence="1">
        <name>pyridoxal 5'-phosphate</name>
        <dbReference type="ChEBI" id="CHEBI:597326"/>
    </cofactor>
</comment>
<feature type="domain" description="Aminotransferase class V" evidence="9">
    <location>
        <begin position="86"/>
        <end position="404"/>
    </location>
</feature>
<keyword evidence="8" id="KW-0812">Transmembrane</keyword>
<dbReference type="InterPro" id="IPR000192">
    <property type="entry name" value="Aminotrans_V_dom"/>
</dbReference>
<reference evidence="10 11" key="1">
    <citation type="journal article" date="2011" name="J. Gen. Appl. Microbiol.">
        <title>Draft genome sequencing of the enigmatic basidiomycete Mixia osmundae.</title>
        <authorList>
            <person name="Nishida H."/>
            <person name="Nagatsuka Y."/>
            <person name="Sugiyama J."/>
        </authorList>
    </citation>
    <scope>NUCLEOTIDE SEQUENCE [LARGE SCALE GENOMIC DNA]</scope>
    <source>
        <strain evidence="11">CBS 9802 / IAM 14324 / JCM 22182 / KY 12970</strain>
    </source>
</reference>
<dbReference type="GO" id="GO:0008453">
    <property type="term" value="F:alanine-glyoxylate transaminase activity"/>
    <property type="evidence" value="ECO:0007669"/>
    <property type="project" value="UniProtKB-EC"/>
</dbReference>
<dbReference type="PANTHER" id="PTHR21152">
    <property type="entry name" value="AMINOTRANSFERASE CLASS V"/>
    <property type="match status" value="1"/>
</dbReference>
<dbReference type="OrthoDB" id="7403325at2759"/>
<dbReference type="AlphaFoldDB" id="G7EB41"/>
<dbReference type="Gene3D" id="3.40.640.10">
    <property type="entry name" value="Type I PLP-dependent aspartate aminotransferase-like (Major domain)"/>
    <property type="match status" value="1"/>
</dbReference>
<keyword evidence="4" id="KW-0032">Aminotransferase</keyword>
<protein>
    <recommendedName>
        <fullName evidence="3">alanine--glyoxylate transaminase</fullName>
        <ecNumber evidence="3">2.6.1.44</ecNumber>
    </recommendedName>
</protein>
<evidence type="ECO:0000256" key="5">
    <source>
        <dbReference type="ARBA" id="ARBA00022679"/>
    </source>
</evidence>
<evidence type="ECO:0000313" key="11">
    <source>
        <dbReference type="Proteomes" id="UP000009131"/>
    </source>
</evidence>
<dbReference type="FunFam" id="3.40.640.10:FF:000027">
    <property type="entry name" value="Serine--pyruvate aminotransferase, mitochondrial"/>
    <property type="match status" value="1"/>
</dbReference>
<dbReference type="SUPFAM" id="SSF53383">
    <property type="entry name" value="PLP-dependent transferases"/>
    <property type="match status" value="1"/>
</dbReference>
<dbReference type="InterPro" id="IPR015424">
    <property type="entry name" value="PyrdxlP-dep_Trfase"/>
</dbReference>
<keyword evidence="8" id="KW-1133">Transmembrane helix</keyword>
<evidence type="ECO:0000259" key="9">
    <source>
        <dbReference type="Pfam" id="PF00266"/>
    </source>
</evidence>
<dbReference type="InterPro" id="IPR015421">
    <property type="entry name" value="PyrdxlP-dep_Trfase_major"/>
</dbReference>
<evidence type="ECO:0000256" key="4">
    <source>
        <dbReference type="ARBA" id="ARBA00022576"/>
    </source>
</evidence>
<dbReference type="STRING" id="764103.G7EB41"/>
<dbReference type="Pfam" id="PF00266">
    <property type="entry name" value="Aminotran_5"/>
    <property type="match status" value="1"/>
</dbReference>
<dbReference type="InParanoid" id="G7EB41"/>
<gene>
    <name evidence="10" type="primary">Mo06754</name>
    <name evidence="10" type="ORF">E5Q_06754</name>
</gene>
<feature type="transmembrane region" description="Helical" evidence="8">
    <location>
        <begin position="20"/>
        <end position="38"/>
    </location>
</feature>
<keyword evidence="5" id="KW-0808">Transferase</keyword>
<dbReference type="HOGENOM" id="CLU_027686_5_2_1"/>
<accession>G7EB41</accession>
<feature type="region of interest" description="Disordered" evidence="7">
    <location>
        <begin position="444"/>
        <end position="463"/>
    </location>
</feature>
<dbReference type="Gene3D" id="3.90.1150.10">
    <property type="entry name" value="Aspartate Aminotransferase, domain 1"/>
    <property type="match status" value="1"/>
</dbReference>
<evidence type="ECO:0000256" key="8">
    <source>
        <dbReference type="SAM" id="Phobius"/>
    </source>
</evidence>
<evidence type="ECO:0000313" key="10">
    <source>
        <dbReference type="EMBL" id="GAB00052.1"/>
    </source>
</evidence>
<comment type="caution">
    <text evidence="10">The sequence shown here is derived from an EMBL/GenBank/DDBJ whole genome shotgun (WGS) entry which is preliminary data.</text>
</comment>
<sequence length="463" mass="49672">MQALTSRLAEKNTIRLTPRLFATTSLSLFTIGLSVHYIRTALTSRSSLTTFSTPHGKSAVMSSSFKQEPHNLLVIPGPIEVSDEVLYANAHPSVGHTAPAFAAVFQDCLKMIKQVLYTTSAQPFLVAGSGTLGWDMVASNLVEPGEDVLVLNSGYFGDAFADCLEVYGAKVDQVKAPIGDRPGPAEIESALSQKKYKLVTFTHVDTSTGVLSDAKAICAAVKKVSPDTLTILDGVCAVASEEIRMDDWGVDVVISASQKGLGVPPGLSVTVASERAMAVLAARKTPVTSYFASWRRWLPIMQAYGKGQAAYFATPPTNLIWAFQASLRAITEQSPSLEQRFALHKESSLRLKQAVNDLGLKQVPLHPDASANGMTAIYVPSPLKPSDIVPKMLKKGIVVAAGLHKDIKETYIRVGHLSITAIDAKRGDIDRVIKALQESFAEAGWDGSKTSSRPSVVEHQGQA</sequence>
<keyword evidence="11" id="KW-1185">Reference proteome</keyword>
<name>G7EB41_MIXOS</name>
<evidence type="ECO:0000256" key="7">
    <source>
        <dbReference type="SAM" id="MobiDB-lite"/>
    </source>
</evidence>
<evidence type="ECO:0000256" key="1">
    <source>
        <dbReference type="ARBA" id="ARBA00001933"/>
    </source>
</evidence>
<evidence type="ECO:0000256" key="3">
    <source>
        <dbReference type="ARBA" id="ARBA00013049"/>
    </source>
</evidence>
<dbReference type="GO" id="GO:0019265">
    <property type="term" value="P:glycine biosynthetic process, by transamination of glyoxylate"/>
    <property type="evidence" value="ECO:0007669"/>
    <property type="project" value="TreeGrafter"/>
</dbReference>
<dbReference type="EC" id="2.6.1.44" evidence="3"/>
<dbReference type="InterPro" id="IPR015422">
    <property type="entry name" value="PyrdxlP-dep_Trfase_small"/>
</dbReference>
<dbReference type="GO" id="GO:0005777">
    <property type="term" value="C:peroxisome"/>
    <property type="evidence" value="ECO:0007669"/>
    <property type="project" value="TreeGrafter"/>
</dbReference>
<reference evidence="10 11" key="2">
    <citation type="journal article" date="2012" name="Open Biol.">
        <title>Characteristics of nucleosomes and linker DNA regions on the genome of the basidiomycete Mixia osmundae revealed by mono- and dinucleosome mapping.</title>
        <authorList>
            <person name="Nishida H."/>
            <person name="Kondo S."/>
            <person name="Matsumoto T."/>
            <person name="Suzuki Y."/>
            <person name="Yoshikawa H."/>
            <person name="Taylor T.D."/>
            <person name="Sugiyama J."/>
        </authorList>
    </citation>
    <scope>NUCLEOTIDE SEQUENCE [LARGE SCALE GENOMIC DNA]</scope>
    <source>
        <strain evidence="11">CBS 9802 / IAM 14324 / JCM 22182 / KY 12970</strain>
    </source>
</reference>
<dbReference type="Proteomes" id="UP000009131">
    <property type="component" value="Unassembled WGS sequence"/>
</dbReference>
<evidence type="ECO:0000256" key="6">
    <source>
        <dbReference type="ARBA" id="ARBA00022898"/>
    </source>
</evidence>
<comment type="similarity">
    <text evidence="2">Belongs to the class-V pyridoxal-phosphate-dependent aminotransferase family.</text>
</comment>
<dbReference type="PANTHER" id="PTHR21152:SF24">
    <property type="entry name" value="ALANINE--GLYOXYLATE AMINOTRANSFERASE 1"/>
    <property type="match status" value="1"/>
</dbReference>
<dbReference type="GO" id="GO:0004760">
    <property type="term" value="F:L-serine-pyruvate transaminase activity"/>
    <property type="evidence" value="ECO:0007669"/>
    <property type="project" value="TreeGrafter"/>
</dbReference>
<keyword evidence="6" id="KW-0663">Pyridoxal phosphate</keyword>